<dbReference type="Pfam" id="PF22780">
    <property type="entry name" value="HI0933_like_1st"/>
    <property type="match status" value="1"/>
</dbReference>
<accession>A0A3D9L7Z1</accession>
<evidence type="ECO:0000256" key="2">
    <source>
        <dbReference type="ARBA" id="ARBA00022630"/>
    </source>
</evidence>
<dbReference type="NCBIfam" id="TIGR00275">
    <property type="entry name" value="aminoacetone oxidase family FAD-binding enzyme"/>
    <property type="match status" value="1"/>
</dbReference>
<evidence type="ECO:0000256" key="4">
    <source>
        <dbReference type="SAM" id="Phobius"/>
    </source>
</evidence>
<evidence type="ECO:0008006" key="9">
    <source>
        <dbReference type="Google" id="ProtNLM"/>
    </source>
</evidence>
<feature type="domain" description="RsdA/BaiN/AoA(So)-like Rossmann fold-like" evidence="5">
    <location>
        <begin position="6"/>
        <end position="400"/>
    </location>
</feature>
<protein>
    <recommendedName>
        <fullName evidence="9">Flavoprotein</fullName>
    </recommendedName>
</protein>
<organism evidence="7 8">
    <name type="scientific">Marinoscillum furvescens DSM 4134</name>
    <dbReference type="NCBI Taxonomy" id="1122208"/>
    <lineage>
        <taxon>Bacteria</taxon>
        <taxon>Pseudomonadati</taxon>
        <taxon>Bacteroidota</taxon>
        <taxon>Cytophagia</taxon>
        <taxon>Cytophagales</taxon>
        <taxon>Reichenbachiellaceae</taxon>
        <taxon>Marinoscillum</taxon>
    </lineage>
</organism>
<keyword evidence="4" id="KW-0812">Transmembrane</keyword>
<dbReference type="InterPro" id="IPR057661">
    <property type="entry name" value="RsdA/BaiN/AoA(So)_Rossmann"/>
</dbReference>
<keyword evidence="4" id="KW-1133">Transmembrane helix</keyword>
<dbReference type="PANTHER" id="PTHR42887">
    <property type="entry name" value="OS12G0638800 PROTEIN"/>
    <property type="match status" value="1"/>
</dbReference>
<keyword evidence="3" id="KW-0274">FAD</keyword>
<dbReference type="SUPFAM" id="SSF51905">
    <property type="entry name" value="FAD/NAD(P)-binding domain"/>
    <property type="match status" value="1"/>
</dbReference>
<evidence type="ECO:0000259" key="5">
    <source>
        <dbReference type="Pfam" id="PF03486"/>
    </source>
</evidence>
<reference evidence="7 8" key="1">
    <citation type="submission" date="2018-07" db="EMBL/GenBank/DDBJ databases">
        <title>Genomic Encyclopedia of Type Strains, Phase IV (KMG-IV): sequencing the most valuable type-strain genomes for metagenomic binning, comparative biology and taxonomic classification.</title>
        <authorList>
            <person name="Goeker M."/>
        </authorList>
    </citation>
    <scope>NUCLEOTIDE SEQUENCE [LARGE SCALE GENOMIC DNA]</scope>
    <source>
        <strain evidence="7 8">DSM 4134</strain>
    </source>
</reference>
<dbReference type="Pfam" id="PF03486">
    <property type="entry name" value="HI0933_like"/>
    <property type="match status" value="1"/>
</dbReference>
<evidence type="ECO:0000256" key="3">
    <source>
        <dbReference type="ARBA" id="ARBA00022827"/>
    </source>
</evidence>
<dbReference type="InterPro" id="IPR055178">
    <property type="entry name" value="RsdA/BaiN/AoA(So)-like_dom"/>
</dbReference>
<gene>
    <name evidence="7" type="ORF">C7460_102227</name>
</gene>
<evidence type="ECO:0000256" key="1">
    <source>
        <dbReference type="ARBA" id="ARBA00001974"/>
    </source>
</evidence>
<dbReference type="EMBL" id="QREG01000002">
    <property type="protein sequence ID" value="REE02202.1"/>
    <property type="molecule type" value="Genomic_DNA"/>
</dbReference>
<evidence type="ECO:0000313" key="8">
    <source>
        <dbReference type="Proteomes" id="UP000256779"/>
    </source>
</evidence>
<keyword evidence="8" id="KW-1185">Reference proteome</keyword>
<dbReference type="SUPFAM" id="SSF160996">
    <property type="entry name" value="HI0933 insert domain-like"/>
    <property type="match status" value="1"/>
</dbReference>
<dbReference type="Gene3D" id="2.40.30.10">
    <property type="entry name" value="Translation factors"/>
    <property type="match status" value="1"/>
</dbReference>
<dbReference type="AlphaFoldDB" id="A0A3D9L7Z1"/>
<comment type="caution">
    <text evidence="7">The sequence shown here is derived from an EMBL/GenBank/DDBJ whole genome shotgun (WGS) entry which is preliminary data.</text>
</comment>
<dbReference type="Proteomes" id="UP000256779">
    <property type="component" value="Unassembled WGS sequence"/>
</dbReference>
<keyword evidence="4" id="KW-0472">Membrane</keyword>
<dbReference type="PRINTS" id="PR00368">
    <property type="entry name" value="FADPNR"/>
</dbReference>
<dbReference type="Gene3D" id="1.10.8.260">
    <property type="entry name" value="HI0933 insert domain-like"/>
    <property type="match status" value="1"/>
</dbReference>
<dbReference type="OrthoDB" id="9773233at2"/>
<dbReference type="InterPro" id="IPR036188">
    <property type="entry name" value="FAD/NAD-bd_sf"/>
</dbReference>
<evidence type="ECO:0000259" key="6">
    <source>
        <dbReference type="Pfam" id="PF22780"/>
    </source>
</evidence>
<sequence length="403" mass="44552">MTQHKRIIVVGGGAAGFFTAINIAEKHPRYSVTILEKSNKLLSKVKVSGGGRCNVTNARHRPGELIDFYPRGQKKLYKVFEQFTTKDMADWLAQHGVETHTEADQRMFPESNSSQTIIDCFLATAKANGVNICTQEAVMALTPTGNLWQVQTKTRTLEADAVVMAGGSSTGLWRILGDRGLKLSPAVPSLFTFNIKDPRLQGLMGVSFEQASVRIVGSKLTDTGPMLITHWGLSGPAILKLSAWGARELAEKNYHFEVLINYLGETPADDVRNQLNTTKQNHPNRKAGNYPLEGIPRRFWERILQIGGIQENQTFGELTKKQINKLVEELCQGRYSVSGKSTFKEEFVTCGGVKLSEVNLQTFESKKHPGLYLAGELLDIDALTGGFNFQACWSAGWMISEAI</sequence>
<name>A0A3D9L7Z1_MARFU</name>
<dbReference type="RefSeq" id="WP_115866732.1">
    <property type="nucleotide sequence ID" value="NZ_QREG01000002.1"/>
</dbReference>
<feature type="transmembrane region" description="Helical" evidence="4">
    <location>
        <begin position="7"/>
        <end position="24"/>
    </location>
</feature>
<dbReference type="PANTHER" id="PTHR42887:SF2">
    <property type="entry name" value="OS12G0638800 PROTEIN"/>
    <property type="match status" value="1"/>
</dbReference>
<dbReference type="Gene3D" id="3.50.50.60">
    <property type="entry name" value="FAD/NAD(P)-binding domain"/>
    <property type="match status" value="1"/>
</dbReference>
<keyword evidence="2" id="KW-0285">Flavoprotein</keyword>
<dbReference type="InterPro" id="IPR004792">
    <property type="entry name" value="BaiN-like"/>
</dbReference>
<comment type="cofactor">
    <cofactor evidence="1">
        <name>FAD</name>
        <dbReference type="ChEBI" id="CHEBI:57692"/>
    </cofactor>
</comment>
<evidence type="ECO:0000313" key="7">
    <source>
        <dbReference type="EMBL" id="REE02202.1"/>
    </source>
</evidence>
<proteinExistence type="predicted"/>
<feature type="domain" description="RsdA/BaiN/AoA(So)-like insert" evidence="6">
    <location>
        <begin position="187"/>
        <end position="348"/>
    </location>
</feature>
<dbReference type="InterPro" id="IPR023166">
    <property type="entry name" value="BaiN-like_dom_sf"/>
</dbReference>